<dbReference type="CDD" id="cd00060">
    <property type="entry name" value="FHA"/>
    <property type="match status" value="1"/>
</dbReference>
<reference evidence="4 5" key="1">
    <citation type="submission" date="2023-05" db="EMBL/GenBank/DDBJ databases">
        <title>Microbacterium dauci sp.nov., Isolated from Carrot Rhizosphere Soil.</title>
        <authorList>
            <person name="Xiao Z."/>
            <person name="Zheng J."/>
        </authorList>
    </citation>
    <scope>NUCLEOTIDE SEQUENCE [LARGE SCALE GENOMIC DNA]</scope>
    <source>
        <strain evidence="4 5">LX3-4</strain>
    </source>
</reference>
<feature type="compositionally biased region" description="Pro residues" evidence="2">
    <location>
        <begin position="168"/>
        <end position="201"/>
    </location>
</feature>
<gene>
    <name evidence="4" type="ORF">QNI14_02430</name>
</gene>
<sequence length="380" mass="39455">MFRYPTPQDPAHSGYAIAGDRFALLVAAGIDERLLAGLWDAAADPASLLEDVLSVLVAEGIHTLPDFALAEFAPGSPARVRVAVRGAATAEDGAGRAVEGRDARTWTETSLDDVDGLRLRLGDPSEGAGALPLGLGVVRTNELAWGKPVAGAAVTAAAGEAADAAPAAAPPAEPTTPPTPTPVPPQAQPAAPAPAAPPLPRIPTVAPAASLDESDVLETLFIDRSLFARPIDDEKLELPAFLTDETGDIELPDERTLLGGRRASAAPTPSATYVLRVHPGRDLPLDRPVVLGRGPRPARHPGARIEVVPSPAKEISGAHLEVRLDGDHLVAHDLDSTNGTIVRPRESDPLLLRGGATLRVPADTLFDLGDGVTARFQIES</sequence>
<dbReference type="InterPro" id="IPR008984">
    <property type="entry name" value="SMAD_FHA_dom_sf"/>
</dbReference>
<dbReference type="Gene3D" id="2.60.200.20">
    <property type="match status" value="1"/>
</dbReference>
<evidence type="ECO:0000259" key="3">
    <source>
        <dbReference type="PROSITE" id="PS50006"/>
    </source>
</evidence>
<dbReference type="Proteomes" id="UP001321481">
    <property type="component" value="Unassembled WGS sequence"/>
</dbReference>
<evidence type="ECO:0000256" key="1">
    <source>
        <dbReference type="ARBA" id="ARBA00022553"/>
    </source>
</evidence>
<feature type="region of interest" description="Disordered" evidence="2">
    <location>
        <begin position="163"/>
        <end position="205"/>
    </location>
</feature>
<evidence type="ECO:0000313" key="5">
    <source>
        <dbReference type="Proteomes" id="UP001321481"/>
    </source>
</evidence>
<accession>A0ABT6ZAW8</accession>
<keyword evidence="1" id="KW-0597">Phosphoprotein</keyword>
<proteinExistence type="predicted"/>
<feature type="domain" description="FHA" evidence="3">
    <location>
        <begin position="289"/>
        <end position="347"/>
    </location>
</feature>
<dbReference type="SMART" id="SM00240">
    <property type="entry name" value="FHA"/>
    <property type="match status" value="1"/>
</dbReference>
<dbReference type="SUPFAM" id="SSF49879">
    <property type="entry name" value="SMAD/FHA domain"/>
    <property type="match status" value="1"/>
</dbReference>
<dbReference type="EMBL" id="JASJND010000001">
    <property type="protein sequence ID" value="MDJ1113305.1"/>
    <property type="molecule type" value="Genomic_DNA"/>
</dbReference>
<comment type="caution">
    <text evidence="4">The sequence shown here is derived from an EMBL/GenBank/DDBJ whole genome shotgun (WGS) entry which is preliminary data.</text>
</comment>
<organism evidence="4 5">
    <name type="scientific">Microbacterium dauci</name>
    <dbReference type="NCBI Taxonomy" id="3048008"/>
    <lineage>
        <taxon>Bacteria</taxon>
        <taxon>Bacillati</taxon>
        <taxon>Actinomycetota</taxon>
        <taxon>Actinomycetes</taxon>
        <taxon>Micrococcales</taxon>
        <taxon>Microbacteriaceae</taxon>
        <taxon>Microbacterium</taxon>
    </lineage>
</organism>
<evidence type="ECO:0000256" key="2">
    <source>
        <dbReference type="SAM" id="MobiDB-lite"/>
    </source>
</evidence>
<protein>
    <submittedName>
        <fullName evidence="4">FHA domain-containing protein</fullName>
    </submittedName>
</protein>
<keyword evidence="5" id="KW-1185">Reference proteome</keyword>
<name>A0ABT6ZAW8_9MICO</name>
<dbReference type="PROSITE" id="PS50006">
    <property type="entry name" value="FHA_DOMAIN"/>
    <property type="match status" value="1"/>
</dbReference>
<dbReference type="Pfam" id="PF00498">
    <property type="entry name" value="FHA"/>
    <property type="match status" value="1"/>
</dbReference>
<dbReference type="InterPro" id="IPR000253">
    <property type="entry name" value="FHA_dom"/>
</dbReference>
<evidence type="ECO:0000313" key="4">
    <source>
        <dbReference type="EMBL" id="MDJ1113305.1"/>
    </source>
</evidence>
<dbReference type="RefSeq" id="WP_283714591.1">
    <property type="nucleotide sequence ID" value="NZ_JASJND010000001.1"/>
</dbReference>